<dbReference type="GO" id="GO:0006450">
    <property type="term" value="P:regulation of translational fidelity"/>
    <property type="evidence" value="ECO:0007669"/>
    <property type="project" value="TreeGrafter"/>
</dbReference>
<dbReference type="PROSITE" id="PS51163">
    <property type="entry name" value="YRDC"/>
    <property type="match status" value="1"/>
</dbReference>
<evidence type="ECO:0000313" key="14">
    <source>
        <dbReference type="Proteomes" id="UP000261284"/>
    </source>
</evidence>
<dbReference type="InterPro" id="IPR050156">
    <property type="entry name" value="TC-AMP_synthase_SUA5"/>
</dbReference>
<proteinExistence type="inferred from homology"/>
<dbReference type="InterPro" id="IPR017945">
    <property type="entry name" value="DHBP_synth_RibB-like_a/b_dom"/>
</dbReference>
<reference evidence="13 14" key="1">
    <citation type="submission" date="2018-08" db="EMBL/GenBank/DDBJ databases">
        <title>Chitinophagaceae sp. K23C18032701, a novel bacterium isolated from forest soil.</title>
        <authorList>
            <person name="Wang C."/>
        </authorList>
    </citation>
    <scope>NUCLEOTIDE SEQUENCE [LARGE SCALE GENOMIC DNA]</scope>
    <source>
        <strain evidence="13 14">K23C18032701</strain>
    </source>
</reference>
<dbReference type="EMBL" id="QTJU01000014">
    <property type="protein sequence ID" value="RFM25808.1"/>
    <property type="molecule type" value="Genomic_DNA"/>
</dbReference>
<dbReference type="GO" id="GO:0005737">
    <property type="term" value="C:cytoplasm"/>
    <property type="evidence" value="ECO:0007669"/>
    <property type="project" value="UniProtKB-SubCell"/>
</dbReference>
<dbReference type="Pfam" id="PF01300">
    <property type="entry name" value="Sua5_yciO_yrdC"/>
    <property type="match status" value="1"/>
</dbReference>
<keyword evidence="8" id="KW-0547">Nucleotide-binding</keyword>
<dbReference type="GO" id="GO:0005524">
    <property type="term" value="F:ATP binding"/>
    <property type="evidence" value="ECO:0007669"/>
    <property type="project" value="UniProtKB-KW"/>
</dbReference>
<dbReference type="PANTHER" id="PTHR17490">
    <property type="entry name" value="SUA5"/>
    <property type="match status" value="1"/>
</dbReference>
<evidence type="ECO:0000256" key="8">
    <source>
        <dbReference type="ARBA" id="ARBA00022741"/>
    </source>
</evidence>
<sequence>MIENDFTADVEQCLQVLQQGGIIVYPTDTVWGLGCDATNSEAVEKIIALKKRPAEKSFVVLVSSEREVLQYVAAPDLAVFSYLEQAPKPTTVIYENAIGLADNVLATNGSVAMRICSDAFCKYLIKRFRKPIVSTSANTSGIPAPAFFKDIEPVIVDGVDYAVRYRRSDTTPTEPSAIITWQNGMIHFIRK</sequence>
<evidence type="ECO:0000256" key="2">
    <source>
        <dbReference type="ARBA" id="ARBA00007663"/>
    </source>
</evidence>
<evidence type="ECO:0000313" key="13">
    <source>
        <dbReference type="EMBL" id="RFM25808.1"/>
    </source>
</evidence>
<keyword evidence="7" id="KW-0548">Nucleotidyltransferase</keyword>
<dbReference type="SUPFAM" id="SSF55821">
    <property type="entry name" value="YrdC/RibB"/>
    <property type="match status" value="1"/>
</dbReference>
<dbReference type="PANTHER" id="PTHR17490:SF16">
    <property type="entry name" value="THREONYLCARBAMOYL-AMP SYNTHASE"/>
    <property type="match status" value="1"/>
</dbReference>
<keyword evidence="6" id="KW-0819">tRNA processing</keyword>
<accession>A0A3E1NDH2</accession>
<evidence type="ECO:0000256" key="5">
    <source>
        <dbReference type="ARBA" id="ARBA00022679"/>
    </source>
</evidence>
<keyword evidence="14" id="KW-1185">Reference proteome</keyword>
<keyword evidence="9" id="KW-0067">ATP-binding</keyword>
<dbReference type="EC" id="2.7.7.87" evidence="3"/>
<dbReference type="GO" id="GO:0061710">
    <property type="term" value="F:L-threonylcarbamoyladenylate synthase"/>
    <property type="evidence" value="ECO:0007669"/>
    <property type="project" value="UniProtKB-EC"/>
</dbReference>
<organism evidence="13 14">
    <name type="scientific">Deminuibacter soli</name>
    <dbReference type="NCBI Taxonomy" id="2291815"/>
    <lineage>
        <taxon>Bacteria</taxon>
        <taxon>Pseudomonadati</taxon>
        <taxon>Bacteroidota</taxon>
        <taxon>Chitinophagia</taxon>
        <taxon>Chitinophagales</taxon>
        <taxon>Chitinophagaceae</taxon>
        <taxon>Deminuibacter</taxon>
    </lineage>
</organism>
<evidence type="ECO:0000256" key="6">
    <source>
        <dbReference type="ARBA" id="ARBA00022694"/>
    </source>
</evidence>
<name>A0A3E1NDH2_9BACT</name>
<comment type="caution">
    <text evidence="13">The sequence shown here is derived from an EMBL/GenBank/DDBJ whole genome shotgun (WGS) entry which is preliminary data.</text>
</comment>
<feature type="domain" description="YrdC-like" evidence="12">
    <location>
        <begin position="7"/>
        <end position="191"/>
    </location>
</feature>
<evidence type="ECO:0000256" key="10">
    <source>
        <dbReference type="ARBA" id="ARBA00029774"/>
    </source>
</evidence>
<evidence type="ECO:0000256" key="4">
    <source>
        <dbReference type="ARBA" id="ARBA00022490"/>
    </source>
</evidence>
<dbReference type="InterPro" id="IPR006070">
    <property type="entry name" value="Sua5-like_dom"/>
</dbReference>
<evidence type="ECO:0000256" key="3">
    <source>
        <dbReference type="ARBA" id="ARBA00012584"/>
    </source>
</evidence>
<dbReference type="Gene3D" id="3.90.870.10">
    <property type="entry name" value="DHBP synthase"/>
    <property type="match status" value="1"/>
</dbReference>
<dbReference type="GO" id="GO:0000049">
    <property type="term" value="F:tRNA binding"/>
    <property type="evidence" value="ECO:0007669"/>
    <property type="project" value="TreeGrafter"/>
</dbReference>
<protein>
    <recommendedName>
        <fullName evidence="10">L-threonylcarbamoyladenylate synthase</fullName>
        <ecNumber evidence="3">2.7.7.87</ecNumber>
    </recommendedName>
    <alternativeName>
        <fullName evidence="10">L-threonylcarbamoyladenylate synthase</fullName>
    </alternativeName>
</protein>
<evidence type="ECO:0000256" key="9">
    <source>
        <dbReference type="ARBA" id="ARBA00022840"/>
    </source>
</evidence>
<comment type="similarity">
    <text evidence="2">Belongs to the SUA5 family.</text>
</comment>
<dbReference type="GO" id="GO:0003725">
    <property type="term" value="F:double-stranded RNA binding"/>
    <property type="evidence" value="ECO:0007669"/>
    <property type="project" value="InterPro"/>
</dbReference>
<keyword evidence="4" id="KW-0963">Cytoplasm</keyword>
<dbReference type="OrthoDB" id="9814580at2"/>
<evidence type="ECO:0000256" key="7">
    <source>
        <dbReference type="ARBA" id="ARBA00022695"/>
    </source>
</evidence>
<evidence type="ECO:0000256" key="11">
    <source>
        <dbReference type="ARBA" id="ARBA00048366"/>
    </source>
</evidence>
<dbReference type="GO" id="GO:0008033">
    <property type="term" value="P:tRNA processing"/>
    <property type="evidence" value="ECO:0007669"/>
    <property type="project" value="UniProtKB-KW"/>
</dbReference>
<dbReference type="Proteomes" id="UP000261284">
    <property type="component" value="Unassembled WGS sequence"/>
</dbReference>
<dbReference type="NCBIfam" id="TIGR00057">
    <property type="entry name" value="L-threonylcarbamoyladenylate synthase"/>
    <property type="match status" value="1"/>
</dbReference>
<gene>
    <name evidence="13" type="ORF">DXN05_22875</name>
</gene>
<comment type="catalytic activity">
    <reaction evidence="11">
        <text>L-threonine + hydrogencarbonate + ATP = L-threonylcarbamoyladenylate + diphosphate + H2O</text>
        <dbReference type="Rhea" id="RHEA:36407"/>
        <dbReference type="ChEBI" id="CHEBI:15377"/>
        <dbReference type="ChEBI" id="CHEBI:17544"/>
        <dbReference type="ChEBI" id="CHEBI:30616"/>
        <dbReference type="ChEBI" id="CHEBI:33019"/>
        <dbReference type="ChEBI" id="CHEBI:57926"/>
        <dbReference type="ChEBI" id="CHEBI:73682"/>
        <dbReference type="EC" id="2.7.7.87"/>
    </reaction>
</comment>
<dbReference type="RefSeq" id="WP_116849637.1">
    <property type="nucleotide sequence ID" value="NZ_QTJU01000014.1"/>
</dbReference>
<keyword evidence="5" id="KW-0808">Transferase</keyword>
<evidence type="ECO:0000256" key="1">
    <source>
        <dbReference type="ARBA" id="ARBA00004496"/>
    </source>
</evidence>
<evidence type="ECO:0000259" key="12">
    <source>
        <dbReference type="PROSITE" id="PS51163"/>
    </source>
</evidence>
<dbReference type="AlphaFoldDB" id="A0A3E1NDH2"/>
<comment type="subcellular location">
    <subcellularLocation>
        <location evidence="1">Cytoplasm</location>
    </subcellularLocation>
</comment>